<feature type="region of interest" description="Disordered" evidence="1">
    <location>
        <begin position="198"/>
        <end position="233"/>
    </location>
</feature>
<keyword evidence="3" id="KW-1185">Reference proteome</keyword>
<proteinExistence type="predicted"/>
<gene>
    <name evidence="2" type="ORF">GPJ59_36690</name>
</gene>
<reference evidence="2 3" key="1">
    <citation type="submission" date="2019-12" db="EMBL/GenBank/DDBJ databases">
        <title>Genome sequence of Streptomyces bambusae.</title>
        <authorList>
            <person name="Bansal K."/>
            <person name="Choksket S."/>
            <person name="Korpole S."/>
            <person name="Patil P.B."/>
        </authorList>
    </citation>
    <scope>NUCLEOTIDE SEQUENCE [LARGE SCALE GENOMIC DNA]</scope>
    <source>
        <strain evidence="2 3">SK60</strain>
    </source>
</reference>
<name>A0ABS6ZHG0_9ACTN</name>
<evidence type="ECO:0000313" key="2">
    <source>
        <dbReference type="EMBL" id="MBW5487196.1"/>
    </source>
</evidence>
<feature type="non-terminal residue" evidence="2">
    <location>
        <position position="1"/>
    </location>
</feature>
<dbReference type="EMBL" id="WTFF01000717">
    <property type="protein sequence ID" value="MBW5487196.1"/>
    <property type="molecule type" value="Genomic_DNA"/>
</dbReference>
<protein>
    <submittedName>
        <fullName evidence="2">Uncharacterized protein</fullName>
    </submittedName>
</protein>
<feature type="non-terminal residue" evidence="2">
    <location>
        <position position="233"/>
    </location>
</feature>
<evidence type="ECO:0000313" key="3">
    <source>
        <dbReference type="Proteomes" id="UP000812013"/>
    </source>
</evidence>
<organism evidence="2 3">
    <name type="scientific">Streptomyces bambusae</name>
    <dbReference type="NCBI Taxonomy" id="1550616"/>
    <lineage>
        <taxon>Bacteria</taxon>
        <taxon>Bacillati</taxon>
        <taxon>Actinomycetota</taxon>
        <taxon>Actinomycetes</taxon>
        <taxon>Kitasatosporales</taxon>
        <taxon>Streptomycetaceae</taxon>
        <taxon>Streptomyces</taxon>
    </lineage>
</organism>
<evidence type="ECO:0000256" key="1">
    <source>
        <dbReference type="SAM" id="MobiDB-lite"/>
    </source>
</evidence>
<sequence length="233" mass="23283">PEREAVLPHSELAARVAEDVDAVVAARRADGTLDRRSWYAGMLLLARRVVVGAAAAEDTLLSSVNAAATAAVGGRAYADRGAALHRRLAPYLADPDPGALAGRLAAQGGGPQAVLPAVAHALALTSEAAAGTALQALALLGAGAVPGPREAVGEALRQFPPVAAAAYPVRAAFTWEGLELEAGTEVLWAPGWLRGLEQDVDGDGDRGVDRGVDSEGAGGAAEDAGPGRGAGPG</sequence>
<comment type="caution">
    <text evidence="2">The sequence shown here is derived from an EMBL/GenBank/DDBJ whole genome shotgun (WGS) entry which is preliminary data.</text>
</comment>
<dbReference type="Proteomes" id="UP000812013">
    <property type="component" value="Unassembled WGS sequence"/>
</dbReference>
<feature type="compositionally biased region" description="Basic and acidic residues" evidence="1">
    <location>
        <begin position="203"/>
        <end position="213"/>
    </location>
</feature>
<accession>A0ABS6ZHG0</accession>